<dbReference type="KEGG" id="gim:F1728_25815"/>
<comment type="similarity">
    <text evidence="2 6">Belongs to the transposase mutator family.</text>
</comment>
<proteinExistence type="inferred from homology"/>
<dbReference type="KEGG" id="gim:F1728_15360"/>
<accession>A0A6I6AGZ2</accession>
<evidence type="ECO:0000313" key="13">
    <source>
        <dbReference type="Proteomes" id="UP000427281"/>
    </source>
</evidence>
<dbReference type="GO" id="GO:0003677">
    <property type="term" value="F:DNA binding"/>
    <property type="evidence" value="ECO:0007669"/>
    <property type="project" value="UniProtKB-UniRule"/>
</dbReference>
<dbReference type="KEGG" id="gim:F1728_24645"/>
<evidence type="ECO:0000313" key="8">
    <source>
        <dbReference type="EMBL" id="QGQ23975.1"/>
    </source>
</evidence>
<dbReference type="RefSeq" id="WP_155363077.1">
    <property type="nucleotide sequence ID" value="NZ_CP043930.1"/>
</dbReference>
<dbReference type="EMBL" id="CP043930">
    <property type="protein sequence ID" value="QGQ25875.1"/>
    <property type="molecule type" value="Genomic_DNA"/>
</dbReference>
<evidence type="ECO:0000313" key="12">
    <source>
        <dbReference type="EMBL" id="QGQ25875.1"/>
    </source>
</evidence>
<keyword evidence="3 6" id="KW-0815">Transposition</keyword>
<dbReference type="GO" id="GO:0004803">
    <property type="term" value="F:transposase activity"/>
    <property type="evidence" value="ECO:0007669"/>
    <property type="project" value="UniProtKB-UniRule"/>
</dbReference>
<evidence type="ECO:0000256" key="1">
    <source>
        <dbReference type="ARBA" id="ARBA00002190"/>
    </source>
</evidence>
<name>A0A6I6AGZ2_9PLAN</name>
<dbReference type="NCBIfam" id="NF033543">
    <property type="entry name" value="transpos_IS256"/>
    <property type="match status" value="1"/>
</dbReference>
<dbReference type="PANTHER" id="PTHR33217">
    <property type="entry name" value="TRANSPOSASE FOR INSERTION SEQUENCE ELEMENT IS1081"/>
    <property type="match status" value="1"/>
</dbReference>
<dbReference type="EMBL" id="CP043930">
    <property type="protein sequence ID" value="QGQ23975.1"/>
    <property type="molecule type" value="Genomic_DNA"/>
</dbReference>
<evidence type="ECO:0000256" key="2">
    <source>
        <dbReference type="ARBA" id="ARBA00010961"/>
    </source>
</evidence>
<evidence type="ECO:0000313" key="9">
    <source>
        <dbReference type="EMBL" id="QGQ25647.1"/>
    </source>
</evidence>
<dbReference type="InterPro" id="IPR001207">
    <property type="entry name" value="Transposase_mutator"/>
</dbReference>
<organism evidence="9 13">
    <name type="scientific">Gimesia benthica</name>
    <dbReference type="NCBI Taxonomy" id="2608982"/>
    <lineage>
        <taxon>Bacteria</taxon>
        <taxon>Pseudomonadati</taxon>
        <taxon>Planctomycetota</taxon>
        <taxon>Planctomycetia</taxon>
        <taxon>Planctomycetales</taxon>
        <taxon>Planctomycetaceae</taxon>
        <taxon>Gimesia</taxon>
    </lineage>
</organism>
<dbReference type="KEGG" id="gim:F1728_25535"/>
<dbReference type="Pfam" id="PF00872">
    <property type="entry name" value="Transposase_mut"/>
    <property type="match status" value="1"/>
</dbReference>
<comment type="function">
    <text evidence="1 6">Required for the transposition of the insertion element.</text>
</comment>
<dbReference type="Proteomes" id="UP000427281">
    <property type="component" value="Chromosome"/>
</dbReference>
<dbReference type="KEGG" id="gim:F1728_04445"/>
<reference evidence="9 13" key="1">
    <citation type="submission" date="2019-09" db="EMBL/GenBank/DDBJ databases">
        <title>Gimesia benthica sp. nov., a novel bacterium isolated from deep-sea water of the Northwest Indian Ocean.</title>
        <authorList>
            <person name="Dai X."/>
        </authorList>
    </citation>
    <scope>NUCLEOTIDE SEQUENCE [LARGE SCALE GENOMIC DNA]</scope>
    <source>
        <strain evidence="9 13">E7</strain>
    </source>
</reference>
<dbReference type="EMBL" id="CP043930">
    <property type="protein sequence ID" value="QGQ25829.1"/>
    <property type="molecule type" value="Genomic_DNA"/>
</dbReference>
<keyword evidence="6" id="KW-0814">Transposable element</keyword>
<keyword evidence="13" id="KW-1185">Reference proteome</keyword>
<evidence type="ECO:0000256" key="4">
    <source>
        <dbReference type="ARBA" id="ARBA00023125"/>
    </source>
</evidence>
<dbReference type="EMBL" id="CP043930">
    <property type="protein sequence ID" value="QGQ21986.1"/>
    <property type="molecule type" value="Genomic_DNA"/>
</dbReference>
<dbReference type="KEGG" id="gim:F1728_24500"/>
<evidence type="ECO:0000256" key="3">
    <source>
        <dbReference type="ARBA" id="ARBA00022578"/>
    </source>
</evidence>
<keyword evidence="4 6" id="KW-0238">DNA-binding</keyword>
<dbReference type="PANTHER" id="PTHR33217:SF7">
    <property type="entry name" value="TRANSPOSASE FOR INSERTION SEQUENCE ELEMENT IS1081"/>
    <property type="match status" value="1"/>
</dbReference>
<evidence type="ECO:0000256" key="6">
    <source>
        <dbReference type="RuleBase" id="RU365089"/>
    </source>
</evidence>
<evidence type="ECO:0000256" key="5">
    <source>
        <dbReference type="ARBA" id="ARBA00023172"/>
    </source>
</evidence>
<dbReference type="EMBL" id="CP043930">
    <property type="protein sequence ID" value="QGQ25647.1"/>
    <property type="molecule type" value="Genomic_DNA"/>
</dbReference>
<evidence type="ECO:0000313" key="7">
    <source>
        <dbReference type="EMBL" id="QGQ21986.1"/>
    </source>
</evidence>
<dbReference type="GO" id="GO:0006313">
    <property type="term" value="P:DNA transposition"/>
    <property type="evidence" value="ECO:0007669"/>
    <property type="project" value="UniProtKB-UniRule"/>
</dbReference>
<evidence type="ECO:0000313" key="10">
    <source>
        <dbReference type="EMBL" id="QGQ25673.1"/>
    </source>
</evidence>
<evidence type="ECO:0000313" key="11">
    <source>
        <dbReference type="EMBL" id="QGQ25829.1"/>
    </source>
</evidence>
<keyword evidence="5 6" id="KW-0233">DNA recombination</keyword>
<dbReference type="AlphaFoldDB" id="A0A6I6AGZ2"/>
<dbReference type="EMBL" id="CP043930">
    <property type="protein sequence ID" value="QGQ25673.1"/>
    <property type="molecule type" value="Genomic_DNA"/>
</dbReference>
<sequence length="384" mass="43690">MAHQQQSNNILDAVQLLADHGFDEMSQALQILFNEAMKLERSEYLGAEPYQRSVTRRSYANGFKPKSFQSRLGKLELQVPQTRDGDFYPSALERGERSERALKLAIAEMYVQGVSTRKVAKITTELCGFDVTSTQVSRAAKLLDEELETWRNRPLGQVEYLILDARYEKVRVEGSVRDCAVLIAIGVLASGHRSVLGVSVSLSEAEVHWREFLGSLNQRGLHGVKLIVSDAHEGLKAARQNMLAGTPWQRCQFHLMQNAMQYVPKVHLRKQVSDELRNIFNARDLDDALNELKRFVSTHEKTAPKLASWAEENILEGLTVFTIPAGHRKRMRTTNMLERQNKELKRRTRVAGLFPNEESLLRLVTAVLVELSDDWETGMRYLTI</sequence>
<protein>
    <recommendedName>
        <fullName evidence="6">Mutator family transposase</fullName>
    </recommendedName>
</protein>
<gene>
    <name evidence="7" type="ORF">F1728_04445</name>
    <name evidence="8" type="ORF">F1728_15360</name>
    <name evidence="9" type="ORF">F1728_24500</name>
    <name evidence="10" type="ORF">F1728_24645</name>
    <name evidence="11" type="ORF">F1728_25535</name>
    <name evidence="12" type="ORF">F1728_25815</name>
</gene>